<dbReference type="Proteomes" id="UP000270230">
    <property type="component" value="Unassembled WGS sequence"/>
</dbReference>
<organism evidence="1 2">
    <name type="scientific">Hortaea werneckii</name>
    <name type="common">Black yeast</name>
    <name type="synonym">Cladosporium werneckii</name>
    <dbReference type="NCBI Taxonomy" id="91943"/>
    <lineage>
        <taxon>Eukaryota</taxon>
        <taxon>Fungi</taxon>
        <taxon>Dikarya</taxon>
        <taxon>Ascomycota</taxon>
        <taxon>Pezizomycotina</taxon>
        <taxon>Dothideomycetes</taxon>
        <taxon>Dothideomycetidae</taxon>
        <taxon>Mycosphaerellales</taxon>
        <taxon>Teratosphaeriaceae</taxon>
        <taxon>Hortaea</taxon>
    </lineage>
</organism>
<proteinExistence type="predicted"/>
<protein>
    <submittedName>
        <fullName evidence="1">Uncharacterized protein</fullName>
    </submittedName>
</protein>
<gene>
    <name evidence="1" type="ORF">D0865_00785</name>
</gene>
<dbReference type="AlphaFoldDB" id="A0A3M7DC09"/>
<evidence type="ECO:0000313" key="2">
    <source>
        <dbReference type="Proteomes" id="UP000270230"/>
    </source>
</evidence>
<comment type="caution">
    <text evidence="1">The sequence shown here is derived from an EMBL/GenBank/DDBJ whole genome shotgun (WGS) entry which is preliminary data.</text>
</comment>
<evidence type="ECO:0000313" key="1">
    <source>
        <dbReference type="EMBL" id="RMY61799.1"/>
    </source>
</evidence>
<sequence length="88" mass="10200">MTSPPQSTDRPPFVCQVCQRQYERYTTFDIFVESNRLPILVPNKRALLTHVLGIFFFDTKQIILRARHLVQEVLDISIEGPSKLVMPV</sequence>
<dbReference type="OrthoDB" id="10539882at2759"/>
<reference evidence="1 2" key="1">
    <citation type="journal article" date="2018" name="BMC Genomics">
        <title>Genomic evidence for intraspecific hybridization in a clonal and extremely halotolerant yeast.</title>
        <authorList>
            <person name="Gostincar C."/>
            <person name="Stajich J.E."/>
            <person name="Zupancic J."/>
            <person name="Zalar P."/>
            <person name="Gunde-Cimerman N."/>
        </authorList>
    </citation>
    <scope>NUCLEOTIDE SEQUENCE [LARGE SCALE GENOMIC DNA]</scope>
    <source>
        <strain evidence="1 2">EXF-151</strain>
    </source>
</reference>
<accession>A0A3M7DC09</accession>
<name>A0A3M7DC09_HORWE</name>
<dbReference type="EMBL" id="QWIN01000026">
    <property type="protein sequence ID" value="RMY61799.1"/>
    <property type="molecule type" value="Genomic_DNA"/>
</dbReference>